<dbReference type="AlphaFoldDB" id="A0A381QEN5"/>
<dbReference type="InterPro" id="IPR001015">
    <property type="entry name" value="Ferrochelatase"/>
</dbReference>
<reference evidence="1" key="1">
    <citation type="submission" date="2018-05" db="EMBL/GenBank/DDBJ databases">
        <authorList>
            <person name="Lanie J.A."/>
            <person name="Ng W.-L."/>
            <person name="Kazmierczak K.M."/>
            <person name="Andrzejewski T.M."/>
            <person name="Davidsen T.M."/>
            <person name="Wayne K.J."/>
            <person name="Tettelin H."/>
            <person name="Glass J.I."/>
            <person name="Rusch D."/>
            <person name="Podicherti R."/>
            <person name="Tsui H.-C.T."/>
            <person name="Winkler M.E."/>
        </authorList>
    </citation>
    <scope>NUCLEOTIDE SEQUENCE</scope>
</reference>
<gene>
    <name evidence="1" type="ORF">METZ01_LOCUS30282</name>
</gene>
<dbReference type="InterPro" id="IPR033659">
    <property type="entry name" value="Ferrochelatase_N"/>
</dbReference>
<proteinExistence type="predicted"/>
<dbReference type="PANTHER" id="PTHR11108">
    <property type="entry name" value="FERROCHELATASE"/>
    <property type="match status" value="1"/>
</dbReference>
<evidence type="ECO:0008006" key="2">
    <source>
        <dbReference type="Google" id="ProtNLM"/>
    </source>
</evidence>
<dbReference type="EMBL" id="UINC01001316">
    <property type="protein sequence ID" value="SUZ77428.1"/>
    <property type="molecule type" value="Genomic_DNA"/>
</dbReference>
<accession>A0A381QEN5</accession>
<dbReference type="SUPFAM" id="SSF53800">
    <property type="entry name" value="Chelatase"/>
    <property type="match status" value="1"/>
</dbReference>
<protein>
    <recommendedName>
        <fullName evidence="2">Ferrochelatase</fullName>
    </recommendedName>
</protein>
<dbReference type="PANTHER" id="PTHR11108:SF1">
    <property type="entry name" value="FERROCHELATASE, MITOCHONDRIAL"/>
    <property type="match status" value="1"/>
</dbReference>
<name>A0A381QEN5_9ZZZZ</name>
<sequence length="346" mass="37529">VSSRTAVVLLGFGEPEGVDQEEVTGFLERIFLANAGLEDESPGGAEARARFLADARAPALTEIYRAIGGSPLMPQLQAKREGLEKELARRDLAIPVTLGTQFLTPSISDAVLWCQENEVERIVGLTTYPVCGRSTTVASLDELSREVEVRQGFAQVVAVGGWHAHPDFAAIWETAIREYAQSVGVDLLEPGSLLYFSAHGTPLKYLERLPYTHYVEALCSAIANSLGDVKYVLGYQNHGNRPIPWVEPDNETLMPSLDADRVVVVPISFIQEQSETLSELDHDLSDLARSQGLDFYRVPVPHDSPALLELMADLVEAALASPGAELLQSCNCNPGAWCTNGSANEA</sequence>
<dbReference type="Gene3D" id="3.40.50.1400">
    <property type="match status" value="2"/>
</dbReference>
<dbReference type="CDD" id="cd03411">
    <property type="entry name" value="Ferrochelatase_N"/>
    <property type="match status" value="1"/>
</dbReference>
<organism evidence="1">
    <name type="scientific">marine metagenome</name>
    <dbReference type="NCBI Taxonomy" id="408172"/>
    <lineage>
        <taxon>unclassified sequences</taxon>
        <taxon>metagenomes</taxon>
        <taxon>ecological metagenomes</taxon>
    </lineage>
</organism>
<evidence type="ECO:0000313" key="1">
    <source>
        <dbReference type="EMBL" id="SUZ77428.1"/>
    </source>
</evidence>
<dbReference type="Pfam" id="PF00762">
    <property type="entry name" value="Ferrochelatase"/>
    <property type="match status" value="1"/>
</dbReference>
<feature type="non-terminal residue" evidence="1">
    <location>
        <position position="1"/>
    </location>
</feature>
<dbReference type="GO" id="GO:0004325">
    <property type="term" value="F:ferrochelatase activity"/>
    <property type="evidence" value="ECO:0007669"/>
    <property type="project" value="InterPro"/>
</dbReference>
<dbReference type="GO" id="GO:0006783">
    <property type="term" value="P:heme biosynthetic process"/>
    <property type="evidence" value="ECO:0007669"/>
    <property type="project" value="InterPro"/>
</dbReference>
<dbReference type="NCBIfam" id="TIGR00109">
    <property type="entry name" value="hemH"/>
    <property type="match status" value="1"/>
</dbReference>